<sequence length="292" mass="32496">MSTEPWRQDAIGLAYVDFVDDEHLAIAKNRKMLLGKKISIARSNPKKGKKDFTRRGNEGSGNSKDASQISDKAKASLGGETKGEKRGNEVEVRGKNTFAVPRNVKALGFTTPKPIAADETPKSNDEFRNMFLKKSIHPMKVMKAVKKLKFWSRKKKKHKQASSSSQPHQCYCEYSSSAVSAPLLEPTAPPLSFWFDETQRLYAPETSSASPWNTQLPQKQEETIVEIKPSSQVSDLRINQSYQQYMVPNPSVGVPIIVEAAPAKRSSGGIFGCVIELSSNVVRCFFPCFSRH</sequence>
<gene>
    <name evidence="4" type="ORF">HID58_041652</name>
</gene>
<name>A0ABQ8BBF6_BRANA</name>
<dbReference type="Pfam" id="PF05391">
    <property type="entry name" value="Lsm_interact"/>
    <property type="match status" value="1"/>
</dbReference>
<evidence type="ECO:0000256" key="2">
    <source>
        <dbReference type="SAM" id="MobiDB-lite"/>
    </source>
</evidence>
<reference evidence="4 5" key="1">
    <citation type="submission" date="2021-05" db="EMBL/GenBank/DDBJ databases">
        <title>Genome Assembly of Synthetic Allotetraploid Brassica napus Reveals Homoeologous Exchanges between Subgenomes.</title>
        <authorList>
            <person name="Davis J.T."/>
        </authorList>
    </citation>
    <scope>NUCLEOTIDE SEQUENCE [LARGE SCALE GENOMIC DNA]</scope>
    <source>
        <strain evidence="5">cv. Da-Ae</strain>
        <tissue evidence="4">Seedling</tissue>
    </source>
</reference>
<feature type="region of interest" description="Disordered" evidence="2">
    <location>
        <begin position="43"/>
        <end position="91"/>
    </location>
</feature>
<feature type="domain" description="LSM-interacting" evidence="3">
    <location>
        <begin position="115"/>
        <end position="133"/>
    </location>
</feature>
<comment type="caution">
    <text evidence="4">The sequence shown here is derived from an EMBL/GenBank/DDBJ whole genome shotgun (WGS) entry which is preliminary data.</text>
</comment>
<dbReference type="Proteomes" id="UP000824890">
    <property type="component" value="Unassembled WGS sequence"/>
</dbReference>
<proteinExistence type="predicted"/>
<dbReference type="InterPro" id="IPR008669">
    <property type="entry name" value="LSM_interact"/>
</dbReference>
<dbReference type="EMBL" id="JAGKQM010000011">
    <property type="protein sequence ID" value="KAH0902149.1"/>
    <property type="molecule type" value="Genomic_DNA"/>
</dbReference>
<evidence type="ECO:0000313" key="5">
    <source>
        <dbReference type="Proteomes" id="UP000824890"/>
    </source>
</evidence>
<protein>
    <recommendedName>
        <fullName evidence="3">LSM-interacting domain-containing protein</fullName>
    </recommendedName>
</protein>
<evidence type="ECO:0000313" key="4">
    <source>
        <dbReference type="EMBL" id="KAH0902149.1"/>
    </source>
</evidence>
<keyword evidence="1" id="KW-0694">RNA-binding</keyword>
<accession>A0ABQ8BBF6</accession>
<organism evidence="4 5">
    <name type="scientific">Brassica napus</name>
    <name type="common">Rape</name>
    <dbReference type="NCBI Taxonomy" id="3708"/>
    <lineage>
        <taxon>Eukaryota</taxon>
        <taxon>Viridiplantae</taxon>
        <taxon>Streptophyta</taxon>
        <taxon>Embryophyta</taxon>
        <taxon>Tracheophyta</taxon>
        <taxon>Spermatophyta</taxon>
        <taxon>Magnoliopsida</taxon>
        <taxon>eudicotyledons</taxon>
        <taxon>Gunneridae</taxon>
        <taxon>Pentapetalae</taxon>
        <taxon>rosids</taxon>
        <taxon>malvids</taxon>
        <taxon>Brassicales</taxon>
        <taxon>Brassicaceae</taxon>
        <taxon>Brassiceae</taxon>
        <taxon>Brassica</taxon>
    </lineage>
</organism>
<feature type="compositionally biased region" description="Basic and acidic residues" evidence="2">
    <location>
        <begin position="81"/>
        <end position="91"/>
    </location>
</feature>
<evidence type="ECO:0000256" key="1">
    <source>
        <dbReference type="ARBA" id="ARBA00022884"/>
    </source>
</evidence>
<evidence type="ECO:0000259" key="3">
    <source>
        <dbReference type="Pfam" id="PF05391"/>
    </source>
</evidence>
<feature type="compositionally biased region" description="Polar residues" evidence="2">
    <location>
        <begin position="60"/>
        <end position="70"/>
    </location>
</feature>
<keyword evidence="5" id="KW-1185">Reference proteome</keyword>